<comment type="caution">
    <text evidence="1">The sequence shown here is derived from an EMBL/GenBank/DDBJ whole genome shotgun (WGS) entry which is preliminary data.</text>
</comment>
<dbReference type="AlphaFoldDB" id="A0AAV3RQA9"/>
<proteinExistence type="predicted"/>
<organism evidence="1 2">
    <name type="scientific">Lithospermum erythrorhizon</name>
    <name type="common">Purple gromwell</name>
    <name type="synonym">Lithospermum officinale var. erythrorhizon</name>
    <dbReference type="NCBI Taxonomy" id="34254"/>
    <lineage>
        <taxon>Eukaryota</taxon>
        <taxon>Viridiplantae</taxon>
        <taxon>Streptophyta</taxon>
        <taxon>Embryophyta</taxon>
        <taxon>Tracheophyta</taxon>
        <taxon>Spermatophyta</taxon>
        <taxon>Magnoliopsida</taxon>
        <taxon>eudicotyledons</taxon>
        <taxon>Gunneridae</taxon>
        <taxon>Pentapetalae</taxon>
        <taxon>asterids</taxon>
        <taxon>lamiids</taxon>
        <taxon>Boraginales</taxon>
        <taxon>Boraginaceae</taxon>
        <taxon>Boraginoideae</taxon>
        <taxon>Lithospermeae</taxon>
        <taxon>Lithospermum</taxon>
    </lineage>
</organism>
<accession>A0AAV3RQA9</accession>
<name>A0AAV3RQA9_LITER</name>
<protein>
    <submittedName>
        <fullName evidence="1">Uncharacterized protein</fullName>
    </submittedName>
</protein>
<evidence type="ECO:0000313" key="1">
    <source>
        <dbReference type="EMBL" id="GAA0183903.1"/>
    </source>
</evidence>
<reference evidence="1 2" key="1">
    <citation type="submission" date="2024-01" db="EMBL/GenBank/DDBJ databases">
        <title>The complete chloroplast genome sequence of Lithospermum erythrorhizon: insights into the phylogenetic relationship among Boraginaceae species and the maternal lineages of purple gromwells.</title>
        <authorList>
            <person name="Okada T."/>
            <person name="Watanabe K."/>
        </authorList>
    </citation>
    <scope>NUCLEOTIDE SEQUENCE [LARGE SCALE GENOMIC DNA]</scope>
</reference>
<evidence type="ECO:0000313" key="2">
    <source>
        <dbReference type="Proteomes" id="UP001454036"/>
    </source>
</evidence>
<gene>
    <name evidence="1" type="ORF">LIER_31239</name>
</gene>
<keyword evidence="2" id="KW-1185">Reference proteome</keyword>
<sequence length="77" mass="8287">MPSVVAMLSVDSPVDEQLVGRPTFVNADWTSGVDAVSASALISCFPDQEIDYIYVNALVFSSFATPGNQVTYLQQVN</sequence>
<dbReference type="EMBL" id="BAABME010011524">
    <property type="protein sequence ID" value="GAA0183903.1"/>
    <property type="molecule type" value="Genomic_DNA"/>
</dbReference>
<dbReference type="Proteomes" id="UP001454036">
    <property type="component" value="Unassembled WGS sequence"/>
</dbReference>